<feature type="compositionally biased region" description="Basic and acidic residues" evidence="1">
    <location>
        <begin position="9"/>
        <end position="23"/>
    </location>
</feature>
<dbReference type="RefSeq" id="WP_142258543.1">
    <property type="nucleotide sequence ID" value="NZ_BMPV01000006.1"/>
</dbReference>
<feature type="region of interest" description="Disordered" evidence="1">
    <location>
        <begin position="1"/>
        <end position="28"/>
    </location>
</feature>
<protein>
    <submittedName>
        <fullName evidence="3">Phosphotransferase family enzyme</fullName>
    </submittedName>
</protein>
<dbReference type="Proteomes" id="UP000319213">
    <property type="component" value="Unassembled WGS sequence"/>
</dbReference>
<gene>
    <name evidence="3" type="ORF">FHX40_1029</name>
</gene>
<evidence type="ECO:0000313" key="4">
    <source>
        <dbReference type="Proteomes" id="UP000319213"/>
    </source>
</evidence>
<name>A0A543IUW5_9ACTN</name>
<dbReference type="AlphaFoldDB" id="A0A543IUW5"/>
<accession>A0A543IUW5</accession>
<sequence>MVAVAESRAPSRESTRHRTDKRNLGYTPVDLDSVPEVGRFLRELGVGDFQRDSVTAPVGRNDTWAGVTESGRKVFVKRLEGPPEDVAARMRRMLSFERLAGLLRGTPLHSPVLLGSDPATRLVAFEYIESGVSGARLMVDETFHDGLAAAAGEAIAALHEAEPPDGEELDRSPPVLPALLLRPGVALQAYQDFSYAEIEVWRLLQGDPRLLEAIARLCAREAAAPKVPAHCDLRVDQFIIVRDRVHITDWEEFRLADGARDVGAFAGEWLYRSVLDIVTSRGDSAFVDLEFDHRTVLRRGAEKIERLRPKVEHFWRAYLRGRERIDDEFAERAAAFAGWHMLDRMIAGSPQRGRISGIEKAAAGIGRKILLEPGRFAATIGLGAGK</sequence>
<keyword evidence="3" id="KW-0808">Transferase</keyword>
<dbReference type="Gene3D" id="3.90.1200.10">
    <property type="match status" value="1"/>
</dbReference>
<dbReference type="InterPro" id="IPR011009">
    <property type="entry name" value="Kinase-like_dom_sf"/>
</dbReference>
<dbReference type="EMBL" id="VFPQ01000001">
    <property type="protein sequence ID" value="TQM74359.1"/>
    <property type="molecule type" value="Genomic_DNA"/>
</dbReference>
<keyword evidence="4" id="KW-1185">Reference proteome</keyword>
<organism evidence="3 4">
    <name type="scientific">Thermopolyspora flexuosa</name>
    <dbReference type="NCBI Taxonomy" id="103836"/>
    <lineage>
        <taxon>Bacteria</taxon>
        <taxon>Bacillati</taxon>
        <taxon>Actinomycetota</taxon>
        <taxon>Actinomycetes</taxon>
        <taxon>Streptosporangiales</taxon>
        <taxon>Streptosporangiaceae</taxon>
        <taxon>Thermopolyspora</taxon>
    </lineage>
</organism>
<dbReference type="OrthoDB" id="2410440at2"/>
<dbReference type="GO" id="GO:0016740">
    <property type="term" value="F:transferase activity"/>
    <property type="evidence" value="ECO:0007669"/>
    <property type="project" value="UniProtKB-KW"/>
</dbReference>
<evidence type="ECO:0000256" key="1">
    <source>
        <dbReference type="SAM" id="MobiDB-lite"/>
    </source>
</evidence>
<evidence type="ECO:0000313" key="3">
    <source>
        <dbReference type="EMBL" id="TQM74359.1"/>
    </source>
</evidence>
<dbReference type="InterPro" id="IPR002575">
    <property type="entry name" value="Aminoglycoside_PTrfase"/>
</dbReference>
<evidence type="ECO:0000259" key="2">
    <source>
        <dbReference type="Pfam" id="PF01636"/>
    </source>
</evidence>
<proteinExistence type="predicted"/>
<comment type="caution">
    <text evidence="3">The sequence shown here is derived from an EMBL/GenBank/DDBJ whole genome shotgun (WGS) entry which is preliminary data.</text>
</comment>
<dbReference type="SUPFAM" id="SSF56112">
    <property type="entry name" value="Protein kinase-like (PK-like)"/>
    <property type="match status" value="1"/>
</dbReference>
<dbReference type="Pfam" id="PF01636">
    <property type="entry name" value="APH"/>
    <property type="match status" value="1"/>
</dbReference>
<dbReference type="NCBIfam" id="NF038156">
    <property type="entry name" value="lant_syn_V_LxmK"/>
    <property type="match status" value="1"/>
</dbReference>
<feature type="domain" description="Aminoglycoside phosphotransferase" evidence="2">
    <location>
        <begin position="61"/>
        <end position="266"/>
    </location>
</feature>
<reference evidence="3 4" key="1">
    <citation type="submission" date="2019-06" db="EMBL/GenBank/DDBJ databases">
        <title>Sequencing the genomes of 1000 actinobacteria strains.</title>
        <authorList>
            <person name="Klenk H.-P."/>
        </authorList>
    </citation>
    <scope>NUCLEOTIDE SEQUENCE [LARGE SCALE GENOMIC DNA]</scope>
    <source>
        <strain evidence="3 4">DSM 43186</strain>
    </source>
</reference>